<dbReference type="Gene3D" id="3.40.50.10320">
    <property type="entry name" value="LmbE-like"/>
    <property type="match status" value="1"/>
</dbReference>
<dbReference type="RefSeq" id="WP_369743407.1">
    <property type="nucleotide sequence ID" value="NZ_CP165718.1"/>
</dbReference>
<dbReference type="EC" id="3.5.1.-" evidence="1"/>
<sequence>MFLELIRNVLIVTPHADDEVLGCGGTIKKLTDAGINVDLVVMAAGGIKHHHLATPVVYQQRQQELTDSCKTLGIRSFRILYQNFDMKLEQLDKTRLVSDLDTILEKGTYDCVMVPRESHNQDHRETHFAMLAALRPSRQLNLKLVLAYEGTSKDLLAFPELSTGKLYIDISNEFDAKIAALNCYKSQIRAYPHPTSIEAMRRLAECRGLESNLDKAERFDILQAVIS</sequence>
<dbReference type="InterPro" id="IPR024078">
    <property type="entry name" value="LmbE-like_dom_sf"/>
</dbReference>
<dbReference type="GO" id="GO:0016811">
    <property type="term" value="F:hydrolase activity, acting on carbon-nitrogen (but not peptide) bonds, in linear amides"/>
    <property type="evidence" value="ECO:0007669"/>
    <property type="project" value="TreeGrafter"/>
</dbReference>
<dbReference type="InterPro" id="IPR003737">
    <property type="entry name" value="GlcNAc_PI_deacetylase-related"/>
</dbReference>
<accession>A0AB39X9H8</accession>
<name>A0AB39X9H8_9GAMM</name>
<evidence type="ECO:0000313" key="1">
    <source>
        <dbReference type="EMBL" id="XDV10105.1"/>
    </source>
</evidence>
<reference evidence="1" key="1">
    <citation type="submission" date="2024-07" db="EMBL/GenBank/DDBJ databases">
        <title>Whole genome sequence of bacterial strains from algal surface.</title>
        <authorList>
            <person name="Kumar P."/>
        </authorList>
    </citation>
    <scope>NUCLEOTIDE SEQUENCE</scope>
    <source>
        <strain evidence="1">PP-1MA</strain>
    </source>
</reference>
<dbReference type="PANTHER" id="PTHR12993">
    <property type="entry name" value="N-ACETYLGLUCOSAMINYL-PHOSPHATIDYLINOSITOL DE-N-ACETYLASE-RELATED"/>
    <property type="match status" value="1"/>
</dbReference>
<dbReference type="EMBL" id="CP165718">
    <property type="protein sequence ID" value="XDV10105.1"/>
    <property type="molecule type" value="Genomic_DNA"/>
</dbReference>
<organism evidence="1">
    <name type="scientific">Pseudidiomarina sp. PP-1MA</name>
    <dbReference type="NCBI Taxonomy" id="3237706"/>
    <lineage>
        <taxon>Bacteria</taxon>
        <taxon>Pseudomonadati</taxon>
        <taxon>Pseudomonadota</taxon>
        <taxon>Gammaproteobacteria</taxon>
        <taxon>Alteromonadales</taxon>
        <taxon>Idiomarinaceae</taxon>
        <taxon>Pseudidiomarina</taxon>
    </lineage>
</organism>
<dbReference type="Pfam" id="PF02585">
    <property type="entry name" value="PIG-L"/>
    <property type="match status" value="1"/>
</dbReference>
<protein>
    <submittedName>
        <fullName evidence="1">PIG-L deacetylase family protein</fullName>
        <ecNumber evidence="1">3.5.1.-</ecNumber>
    </submittedName>
</protein>
<gene>
    <name evidence="1" type="ORF">AB8S08_02560</name>
</gene>
<dbReference type="SUPFAM" id="SSF102588">
    <property type="entry name" value="LmbE-like"/>
    <property type="match status" value="1"/>
</dbReference>
<dbReference type="AlphaFoldDB" id="A0AB39X9H8"/>
<keyword evidence="1" id="KW-0378">Hydrolase</keyword>
<proteinExistence type="predicted"/>
<dbReference type="PANTHER" id="PTHR12993:SF11">
    <property type="entry name" value="N-ACETYLGLUCOSAMINYL-PHOSPHATIDYLINOSITOL DE-N-ACETYLASE"/>
    <property type="match status" value="1"/>
</dbReference>